<protein>
    <submittedName>
        <fullName evidence="4">EAL domain-containing protein</fullName>
    </submittedName>
</protein>
<keyword evidence="5" id="KW-1185">Reference proteome</keyword>
<keyword evidence="1" id="KW-1133">Transmembrane helix</keyword>
<dbReference type="PROSITE" id="PS50883">
    <property type="entry name" value="EAL"/>
    <property type="match status" value="1"/>
</dbReference>
<evidence type="ECO:0000313" key="5">
    <source>
        <dbReference type="Proteomes" id="UP000682739"/>
    </source>
</evidence>
<dbReference type="InterPro" id="IPR029787">
    <property type="entry name" value="Nucleotide_cyclase"/>
</dbReference>
<reference evidence="4" key="1">
    <citation type="submission" date="2021-03" db="EMBL/GenBank/DDBJ databases">
        <title>Description of Psychrosphaera ytuae sp. nov. isolated from deep sea sediment of South China Sea.</title>
        <authorList>
            <person name="Zhang J."/>
            <person name="Xu X.-D."/>
        </authorList>
    </citation>
    <scope>NUCLEOTIDE SEQUENCE</scope>
    <source>
        <strain evidence="4">MTZ26</strain>
    </source>
</reference>
<evidence type="ECO:0000259" key="2">
    <source>
        <dbReference type="PROSITE" id="PS50883"/>
    </source>
</evidence>
<dbReference type="GO" id="GO:0071111">
    <property type="term" value="F:cyclic-guanylate-specific phosphodiesterase activity"/>
    <property type="evidence" value="ECO:0007669"/>
    <property type="project" value="InterPro"/>
</dbReference>
<organism evidence="4 5">
    <name type="scientific">Psychrosphaera ytuae</name>
    <dbReference type="NCBI Taxonomy" id="2820710"/>
    <lineage>
        <taxon>Bacteria</taxon>
        <taxon>Pseudomonadati</taxon>
        <taxon>Pseudomonadota</taxon>
        <taxon>Gammaproteobacteria</taxon>
        <taxon>Alteromonadales</taxon>
        <taxon>Pseudoalteromonadaceae</taxon>
        <taxon>Psychrosphaera</taxon>
    </lineage>
</organism>
<dbReference type="InterPro" id="IPR050706">
    <property type="entry name" value="Cyclic-di-GMP_PDE-like"/>
</dbReference>
<dbReference type="Pfam" id="PF00563">
    <property type="entry name" value="EAL"/>
    <property type="match status" value="1"/>
</dbReference>
<dbReference type="EMBL" id="CP072110">
    <property type="protein sequence ID" value="QTH63172.1"/>
    <property type="molecule type" value="Genomic_DNA"/>
</dbReference>
<dbReference type="PROSITE" id="PS50887">
    <property type="entry name" value="GGDEF"/>
    <property type="match status" value="1"/>
</dbReference>
<feature type="domain" description="EAL" evidence="2">
    <location>
        <begin position="399"/>
        <end position="628"/>
    </location>
</feature>
<dbReference type="SMART" id="SM00052">
    <property type="entry name" value="EAL"/>
    <property type="match status" value="1"/>
</dbReference>
<sequence length="628" mass="71484">MQLTRVLYQGLMRSAGYIMLSLFVFVNVLMFYVTSDERAAQINAQHVYMHTMLEAHHVSATEELKYDNLTPTLANHSHLNSMVIERLTPTILGWEVVHQNGRHIAGQRYSDSWNLTETVFRHDGYNVVVSHESLLVSHFIDFLYANVALAFICLTAIGMTYRKVFPHWKILLQLEMWAGRYSRDERFKFFIKTRDYHLVNTIREINSQRILAQKGGQKIDHFIRSQAFLDKLTGLGNRLYLDNRLEALIQSEQQVFGAILLVHFSSLDELRERQGKKATASLVNDYSSLLKPYLDDTQQTVVARINYSEFALLLPFSDEAEIEKVAKALIEKSSRFELPLGVQASHSCYIGVKQFSHTESAFHIMAEADLALRAAQLQGPSSWFMYEAGKLPISGVKGSVRWRITLENALEKGNFSLAMEPIKRLNGDIASYQSNLILKEADAVISSSVFMPMARKCGLIPQLDMLSLELVVEELAKQKSVPVGVRIHIDSWLNRDFDVWLVRFLKKHVGLTQRMIFEVSEFELTNNVNSIKKLLSIVKRYGGKVMVVQVGFYVMDLGYLNNVPVDSLLLHKSIGSNILSHKENQMFIRSLNGVASAQKQQVFAAGIETVKQINLLKRLGLSGYMRIN</sequence>
<feature type="transmembrane region" description="Helical" evidence="1">
    <location>
        <begin position="142"/>
        <end position="161"/>
    </location>
</feature>
<dbReference type="Gene3D" id="3.20.20.450">
    <property type="entry name" value="EAL domain"/>
    <property type="match status" value="1"/>
</dbReference>
<dbReference type="SUPFAM" id="SSF141868">
    <property type="entry name" value="EAL domain-like"/>
    <property type="match status" value="1"/>
</dbReference>
<name>A0A975D9T8_9GAMM</name>
<evidence type="ECO:0000259" key="3">
    <source>
        <dbReference type="PROSITE" id="PS50887"/>
    </source>
</evidence>
<feature type="domain" description="GGDEF" evidence="3">
    <location>
        <begin position="255"/>
        <end position="388"/>
    </location>
</feature>
<dbReference type="RefSeq" id="WP_208831122.1">
    <property type="nucleotide sequence ID" value="NZ_CP072110.1"/>
</dbReference>
<dbReference type="Proteomes" id="UP000682739">
    <property type="component" value="Chromosome"/>
</dbReference>
<keyword evidence="1" id="KW-0472">Membrane</keyword>
<gene>
    <name evidence="4" type="ORF">J1N51_10530</name>
</gene>
<accession>A0A975D9T8</accession>
<evidence type="ECO:0000256" key="1">
    <source>
        <dbReference type="SAM" id="Phobius"/>
    </source>
</evidence>
<dbReference type="InterPro" id="IPR043128">
    <property type="entry name" value="Rev_trsase/Diguanyl_cyclase"/>
</dbReference>
<evidence type="ECO:0000313" key="4">
    <source>
        <dbReference type="EMBL" id="QTH63172.1"/>
    </source>
</evidence>
<dbReference type="InterPro" id="IPR035919">
    <property type="entry name" value="EAL_sf"/>
</dbReference>
<dbReference type="PANTHER" id="PTHR33121">
    <property type="entry name" value="CYCLIC DI-GMP PHOSPHODIESTERASE PDEF"/>
    <property type="match status" value="1"/>
</dbReference>
<dbReference type="KEGG" id="psym:J1N51_10530"/>
<dbReference type="SUPFAM" id="SSF55073">
    <property type="entry name" value="Nucleotide cyclase"/>
    <property type="match status" value="1"/>
</dbReference>
<dbReference type="PANTHER" id="PTHR33121:SF32">
    <property type="entry name" value="RNASE E SPECIFICITY FACTOR CSRD"/>
    <property type="match status" value="1"/>
</dbReference>
<dbReference type="InterPro" id="IPR001633">
    <property type="entry name" value="EAL_dom"/>
</dbReference>
<feature type="transmembrane region" description="Helical" evidence="1">
    <location>
        <begin position="15"/>
        <end position="33"/>
    </location>
</feature>
<dbReference type="Gene3D" id="3.30.70.270">
    <property type="match status" value="1"/>
</dbReference>
<dbReference type="AlphaFoldDB" id="A0A975D9T8"/>
<keyword evidence="1" id="KW-0812">Transmembrane</keyword>
<dbReference type="Pfam" id="PF00990">
    <property type="entry name" value="GGDEF"/>
    <property type="match status" value="1"/>
</dbReference>
<dbReference type="InterPro" id="IPR000160">
    <property type="entry name" value="GGDEF_dom"/>
</dbReference>
<proteinExistence type="predicted"/>
<dbReference type="SMART" id="SM00267">
    <property type="entry name" value="GGDEF"/>
    <property type="match status" value="1"/>
</dbReference>